<name>A0A397G6K8_9GLOM</name>
<organism evidence="1 2">
    <name type="scientific">Diversispora epigaea</name>
    <dbReference type="NCBI Taxonomy" id="1348612"/>
    <lineage>
        <taxon>Eukaryota</taxon>
        <taxon>Fungi</taxon>
        <taxon>Fungi incertae sedis</taxon>
        <taxon>Mucoromycota</taxon>
        <taxon>Glomeromycotina</taxon>
        <taxon>Glomeromycetes</taxon>
        <taxon>Diversisporales</taxon>
        <taxon>Diversisporaceae</taxon>
        <taxon>Diversispora</taxon>
    </lineage>
</organism>
<dbReference type="Proteomes" id="UP000266861">
    <property type="component" value="Unassembled WGS sequence"/>
</dbReference>
<comment type="caution">
    <text evidence="1">The sequence shown here is derived from an EMBL/GenBank/DDBJ whole genome shotgun (WGS) entry which is preliminary data.</text>
</comment>
<evidence type="ECO:0000313" key="2">
    <source>
        <dbReference type="Proteomes" id="UP000266861"/>
    </source>
</evidence>
<dbReference type="OrthoDB" id="4851849at2759"/>
<protein>
    <submittedName>
        <fullName evidence="1">Uncharacterized protein</fullName>
    </submittedName>
</protein>
<proteinExistence type="predicted"/>
<dbReference type="AlphaFoldDB" id="A0A397G6K8"/>
<keyword evidence="2" id="KW-1185">Reference proteome</keyword>
<gene>
    <name evidence="1" type="ORF">Glove_682g43</name>
</gene>
<sequence length="164" mass="19047">MALVTAWGELALNIKKEYDTDITSGYYNWYFEKVKPYLSEHDKQFPPSLFQNQSVNNDYLGESEETKLSNLYRELIIRKGCKVDEFHEVYLSGSIVDLLKKKCNDCSWLIENRIEVWGRKQPIKSVYYLKQCFEILELCGTKSGVTTVKSLFAMSVWKEVGVSS</sequence>
<dbReference type="EMBL" id="PQFF01000551">
    <property type="protein sequence ID" value="RHZ45248.1"/>
    <property type="molecule type" value="Genomic_DNA"/>
</dbReference>
<dbReference type="STRING" id="1348612.A0A397G6K8"/>
<reference evidence="1 2" key="1">
    <citation type="submission" date="2018-08" db="EMBL/GenBank/DDBJ databases">
        <title>Genome and evolution of the arbuscular mycorrhizal fungus Diversispora epigaea (formerly Glomus versiforme) and its bacterial endosymbionts.</title>
        <authorList>
            <person name="Sun X."/>
            <person name="Fei Z."/>
            <person name="Harrison M."/>
        </authorList>
    </citation>
    <scope>NUCLEOTIDE SEQUENCE [LARGE SCALE GENOMIC DNA]</scope>
    <source>
        <strain evidence="1 2">IT104</strain>
    </source>
</reference>
<evidence type="ECO:0000313" key="1">
    <source>
        <dbReference type="EMBL" id="RHZ45248.1"/>
    </source>
</evidence>
<accession>A0A397G6K8</accession>